<comment type="caution">
    <text evidence="1">The sequence shown here is derived from an EMBL/GenBank/DDBJ whole genome shotgun (WGS) entry which is preliminary data.</text>
</comment>
<name>A0A6C1C3I6_9ACTN</name>
<dbReference type="InterPro" id="IPR000182">
    <property type="entry name" value="GNAT_dom"/>
</dbReference>
<dbReference type="PROSITE" id="PS51186">
    <property type="entry name" value="GNAT"/>
    <property type="match status" value="1"/>
</dbReference>
<dbReference type="PANTHER" id="PTHR43233:SF1">
    <property type="entry name" value="FAMILY N-ACETYLTRANSFERASE, PUTATIVE (AFU_ORTHOLOGUE AFUA_6G03350)-RELATED"/>
    <property type="match status" value="1"/>
</dbReference>
<dbReference type="AlphaFoldDB" id="A0A6C1C3I6"/>
<sequence length="145" mass="16216">MHARRDDGYEIATDPHRLDLDTVHRWLSEDAYWSRGRSRAKTEQAVRGSLNYGVYAPDGAQAGYGRVITDKATFAWLCDVYIDPAQRGRGLGSWLATTIRDHLTTYPLTRIMLATADAHTLYAKAGFTPVPDPTELMLLRPDPAP</sequence>
<dbReference type="SUPFAM" id="SSF55729">
    <property type="entry name" value="Acyl-CoA N-acyltransferases (Nat)"/>
    <property type="match status" value="1"/>
</dbReference>
<protein>
    <submittedName>
        <fullName evidence="1">N-acetyltransferase</fullName>
    </submittedName>
</protein>
<dbReference type="CDD" id="cd04301">
    <property type="entry name" value="NAT_SF"/>
    <property type="match status" value="1"/>
</dbReference>
<dbReference type="GO" id="GO:0016747">
    <property type="term" value="F:acyltransferase activity, transferring groups other than amino-acyl groups"/>
    <property type="evidence" value="ECO:0007669"/>
    <property type="project" value="InterPro"/>
</dbReference>
<dbReference type="Pfam" id="PF00583">
    <property type="entry name" value="Acetyltransf_1"/>
    <property type="match status" value="1"/>
</dbReference>
<evidence type="ECO:0000313" key="1">
    <source>
        <dbReference type="EMBL" id="TGG77269.1"/>
    </source>
</evidence>
<dbReference type="GeneID" id="75183395"/>
<reference evidence="1 2" key="1">
    <citation type="submission" date="2018-10" db="EMBL/GenBank/DDBJ databases">
        <title>Isolation of pseudouridimycin from Streptomyces albus DSM 40763.</title>
        <authorList>
            <person name="Rosenqvist P."/>
            <person name="Metsae-Ketelae M."/>
            <person name="Virta P."/>
        </authorList>
    </citation>
    <scope>NUCLEOTIDE SEQUENCE [LARGE SCALE GENOMIC DNA]</scope>
    <source>
        <strain evidence="1 2">DSM 40763</strain>
    </source>
</reference>
<gene>
    <name evidence="1" type="ORF">D8771_27580</name>
</gene>
<dbReference type="Proteomes" id="UP000298111">
    <property type="component" value="Unassembled WGS sequence"/>
</dbReference>
<keyword evidence="1" id="KW-0808">Transferase</keyword>
<dbReference type="InterPro" id="IPR016181">
    <property type="entry name" value="Acyl_CoA_acyltransferase"/>
</dbReference>
<dbReference type="PANTHER" id="PTHR43233">
    <property type="entry name" value="FAMILY N-ACETYLTRANSFERASE, PUTATIVE (AFU_ORTHOLOGUE AFUA_6G03350)-RELATED"/>
    <property type="match status" value="1"/>
</dbReference>
<organism evidence="1 2">
    <name type="scientific">Streptomyces albus</name>
    <dbReference type="NCBI Taxonomy" id="1888"/>
    <lineage>
        <taxon>Bacteria</taxon>
        <taxon>Bacillati</taxon>
        <taxon>Actinomycetota</taxon>
        <taxon>Actinomycetes</taxon>
        <taxon>Kitasatosporales</taxon>
        <taxon>Streptomycetaceae</taxon>
        <taxon>Streptomyces</taxon>
    </lineage>
</organism>
<dbReference type="InterPro" id="IPR053144">
    <property type="entry name" value="Acetyltransferase_Butenolide"/>
</dbReference>
<dbReference type="Gene3D" id="3.40.630.30">
    <property type="match status" value="1"/>
</dbReference>
<proteinExistence type="predicted"/>
<accession>A0A6C1C3I6</accession>
<evidence type="ECO:0000313" key="2">
    <source>
        <dbReference type="Proteomes" id="UP000298111"/>
    </source>
</evidence>
<dbReference type="EMBL" id="RCIY01000095">
    <property type="protein sequence ID" value="TGG77269.1"/>
    <property type="molecule type" value="Genomic_DNA"/>
</dbReference>
<dbReference type="RefSeq" id="WP_016469250.1">
    <property type="nucleotide sequence ID" value="NZ_BNEJ01000020.1"/>
</dbReference>